<protein>
    <recommendedName>
        <fullName evidence="1">Aspartate dehydrogenase domain-containing protein</fullName>
    </recommendedName>
</protein>
<dbReference type="AlphaFoldDB" id="A0A8S9ZBR0"/>
<dbReference type="SUPFAM" id="SSF55347">
    <property type="entry name" value="Glyceraldehyde-3-phosphate dehydrogenase-like, C-terminal domain"/>
    <property type="match status" value="1"/>
</dbReference>
<dbReference type="Gene3D" id="3.30.360.10">
    <property type="entry name" value="Dihydrodipicolinate Reductase, domain 2"/>
    <property type="match status" value="1"/>
</dbReference>
<evidence type="ECO:0000313" key="3">
    <source>
        <dbReference type="Proteomes" id="UP000605970"/>
    </source>
</evidence>
<reference evidence="2" key="1">
    <citation type="journal article" date="2020" name="Ecol. Evol.">
        <title>Genome structure and content of the rice root-knot nematode (Meloidogyne graminicola).</title>
        <authorList>
            <person name="Phan N.T."/>
            <person name="Danchin E.G.J."/>
            <person name="Klopp C."/>
            <person name="Perfus-Barbeoch L."/>
            <person name="Kozlowski D.K."/>
            <person name="Koutsovoulos G.D."/>
            <person name="Lopez-Roques C."/>
            <person name="Bouchez O."/>
            <person name="Zahm M."/>
            <person name="Besnard G."/>
            <person name="Bellafiore S."/>
        </authorList>
    </citation>
    <scope>NUCLEOTIDE SEQUENCE</scope>
    <source>
        <strain evidence="2">VN-18</strain>
    </source>
</reference>
<name>A0A8S9ZBR0_9BILA</name>
<evidence type="ECO:0000259" key="1">
    <source>
        <dbReference type="Pfam" id="PF01958"/>
    </source>
</evidence>
<organism evidence="2 3">
    <name type="scientific">Meloidogyne graminicola</name>
    <dbReference type="NCBI Taxonomy" id="189291"/>
    <lineage>
        <taxon>Eukaryota</taxon>
        <taxon>Metazoa</taxon>
        <taxon>Ecdysozoa</taxon>
        <taxon>Nematoda</taxon>
        <taxon>Chromadorea</taxon>
        <taxon>Rhabditida</taxon>
        <taxon>Tylenchina</taxon>
        <taxon>Tylenchomorpha</taxon>
        <taxon>Tylenchoidea</taxon>
        <taxon>Meloidogynidae</taxon>
        <taxon>Meloidogyninae</taxon>
        <taxon>Meloidogyne</taxon>
    </lineage>
</organism>
<evidence type="ECO:0000313" key="2">
    <source>
        <dbReference type="EMBL" id="KAF7625991.1"/>
    </source>
</evidence>
<dbReference type="Proteomes" id="UP000605970">
    <property type="component" value="Unassembled WGS sequence"/>
</dbReference>
<gene>
    <name evidence="2" type="ORF">Mgra_00009840</name>
</gene>
<feature type="domain" description="Aspartate dehydrogenase" evidence="1">
    <location>
        <begin position="75"/>
        <end position="140"/>
    </location>
</feature>
<dbReference type="OrthoDB" id="4310724at2759"/>
<dbReference type="PANTHER" id="PTHR31873:SF6">
    <property type="entry name" value="ASPARTATE DEHYDROGENASE DOMAIN-CONTAINING PROTEIN"/>
    <property type="match status" value="1"/>
</dbReference>
<dbReference type="GO" id="GO:0009435">
    <property type="term" value="P:NAD+ biosynthetic process"/>
    <property type="evidence" value="ECO:0007669"/>
    <property type="project" value="InterPro"/>
</dbReference>
<sequence length="168" mass="18895">MLLKQQLKDMRCVVLFYTIWCTLGSRDIQKMADFGTLSITTMLHPNSLQLAELNVDSSSELKVLHSFCEECKRTNSPKVLYDGTARQLCLMAPNNVNSMASAALAAHTLGFDCTKAKLIVDPELRNWQIIEYEITGENGFRTREGDTPPTSRAQHLLTVYIVTNLKLI</sequence>
<dbReference type="Pfam" id="PF01958">
    <property type="entry name" value="Asp_DH_C"/>
    <property type="match status" value="1"/>
</dbReference>
<dbReference type="InterPro" id="IPR002811">
    <property type="entry name" value="Asp_DH"/>
</dbReference>
<accession>A0A8S9ZBR0</accession>
<dbReference type="GO" id="GO:0033735">
    <property type="term" value="F:aspartate dehydrogenase [NAD(P)+] activity"/>
    <property type="evidence" value="ECO:0007669"/>
    <property type="project" value="InterPro"/>
</dbReference>
<comment type="caution">
    <text evidence="2">The sequence shown here is derived from an EMBL/GenBank/DDBJ whole genome shotgun (WGS) entry which is preliminary data.</text>
</comment>
<proteinExistence type="predicted"/>
<dbReference type="EMBL" id="JABEBT010000188">
    <property type="protein sequence ID" value="KAF7625991.1"/>
    <property type="molecule type" value="Genomic_DNA"/>
</dbReference>
<dbReference type="PANTHER" id="PTHR31873">
    <property type="entry name" value="L-ASPARTATE DEHYDROGENASE-RELATED"/>
    <property type="match status" value="1"/>
</dbReference>
<keyword evidence="3" id="KW-1185">Reference proteome</keyword>